<proteinExistence type="predicted"/>
<evidence type="ECO:0000256" key="2">
    <source>
        <dbReference type="ARBA" id="ARBA00022670"/>
    </source>
</evidence>
<accession>A0A443IVD4</accession>
<dbReference type="RefSeq" id="WP_128269706.1">
    <property type="nucleotide sequence ID" value="NZ_SAUW01000009.1"/>
</dbReference>
<dbReference type="InterPro" id="IPR054613">
    <property type="entry name" value="Peptidase_S78_dom"/>
</dbReference>
<feature type="domain" description="Prohead serine protease" evidence="4">
    <location>
        <begin position="83"/>
        <end position="185"/>
    </location>
</feature>
<name>A0A443IVD4_9RHOB</name>
<keyword evidence="3" id="KW-0378">Hydrolase</keyword>
<protein>
    <recommendedName>
        <fullName evidence="4">Prohead serine protease domain-containing protein</fullName>
    </recommendedName>
</protein>
<dbReference type="GO" id="GO:0006508">
    <property type="term" value="P:proteolysis"/>
    <property type="evidence" value="ECO:0007669"/>
    <property type="project" value="UniProtKB-KW"/>
</dbReference>
<dbReference type="Pfam" id="PF25209">
    <property type="entry name" value="Phage_capsid_4"/>
    <property type="match status" value="1"/>
</dbReference>
<keyword evidence="2" id="KW-0645">Protease</keyword>
<reference evidence="5 6" key="1">
    <citation type="submission" date="2019-01" db="EMBL/GenBank/DDBJ databases">
        <title>Sinorhodobacter populi sp. nov. isolated from the symptomatic bark tissue of Populus euramericana canker.</title>
        <authorList>
            <person name="Xu G."/>
        </authorList>
    </citation>
    <scope>NUCLEOTIDE SEQUENCE [LARGE SCALE GENOMIC DNA]</scope>
    <source>
        <strain evidence="5 6">2D-5</strain>
    </source>
</reference>
<keyword evidence="6" id="KW-1185">Reference proteome</keyword>
<evidence type="ECO:0000256" key="1">
    <source>
        <dbReference type="ARBA" id="ARBA00022612"/>
    </source>
</evidence>
<sequence length="605" mass="66052">MNIRLTGNPEKATHIRNVTPKPVDTSAGERFMRTAPRFGDLDESERTFKATVATSTPVLRRDARGTFWEVLDANGLILDSGLNAPLLLDHKQGARETVGRAFDFQIDGSAVHASLRLGMADDVEPIFQRVKDGTLRHVSVGYAVLQWAESRNAEGQRVKTATRWRLLEVSLTPIPADPQATITRSAEMPFDNPEDRDLFVMNIRTLAGLPEAWADDLPEDADEDAIRTAAREALAQRSAPKITIRRDHTDPAQIQTRAADALSYRMGGRADLPEASREFVNMSLMDHARDAVQRTGVSTRGLSADEVLARAMTTSDFPLTVANAAGKVAADGYQAAETALKPLFRQRSLSDFKTSTAVRLGGMGQLEEMTESGEFKAVSRGEAGESLQLRTFGRRLDLSRRLIVNDDLSLFADTTRALGEAAAQTEAALMADLLTGNDKLSDGKALFHASRGNVLTYAVDAERAAAYMSLILALDEGRKIMRNQKNLDGVTPIVARPKYVIAGPETESLLGSITDYDSSFVNPLDMLTWRKEISVLIDPRITDKTIYLAADPAACAVFNQAIFAAAPGPQIQRQESWDTLGVSFRCWMDTGVGFAGWRGIVKIGG</sequence>
<reference evidence="5 6" key="2">
    <citation type="submission" date="2019-01" db="EMBL/GenBank/DDBJ databases">
        <authorList>
            <person name="Li Y."/>
        </authorList>
    </citation>
    <scope>NUCLEOTIDE SEQUENCE [LARGE SCALE GENOMIC DNA]</scope>
    <source>
        <strain evidence="5 6">2D-5</strain>
    </source>
</reference>
<keyword evidence="1" id="KW-1188">Viral release from host cell</keyword>
<dbReference type="GO" id="GO:0008233">
    <property type="term" value="F:peptidase activity"/>
    <property type="evidence" value="ECO:0007669"/>
    <property type="project" value="UniProtKB-KW"/>
</dbReference>
<gene>
    <name evidence="5" type="ORF">D2T33_10185</name>
</gene>
<dbReference type="Proteomes" id="UP000285710">
    <property type="component" value="Unassembled WGS sequence"/>
</dbReference>
<dbReference type="Pfam" id="PF04586">
    <property type="entry name" value="Peptidase_S78"/>
    <property type="match status" value="1"/>
</dbReference>
<evidence type="ECO:0000256" key="3">
    <source>
        <dbReference type="ARBA" id="ARBA00022801"/>
    </source>
</evidence>
<organism evidence="5 6">
    <name type="scientific">Paenirhodobacter populi</name>
    <dbReference type="NCBI Taxonomy" id="2306993"/>
    <lineage>
        <taxon>Bacteria</taxon>
        <taxon>Pseudomonadati</taxon>
        <taxon>Pseudomonadota</taxon>
        <taxon>Alphaproteobacteria</taxon>
        <taxon>Rhodobacterales</taxon>
        <taxon>Rhodobacter group</taxon>
        <taxon>Paenirhodobacter</taxon>
    </lineage>
</organism>
<comment type="caution">
    <text evidence="5">The sequence shown here is derived from an EMBL/GenBank/DDBJ whole genome shotgun (WGS) entry which is preliminary data.</text>
</comment>
<evidence type="ECO:0000259" key="4">
    <source>
        <dbReference type="Pfam" id="PF04586"/>
    </source>
</evidence>
<evidence type="ECO:0000313" key="5">
    <source>
        <dbReference type="EMBL" id="RWR12046.1"/>
    </source>
</evidence>
<evidence type="ECO:0000313" key="6">
    <source>
        <dbReference type="Proteomes" id="UP000285710"/>
    </source>
</evidence>
<dbReference type="EMBL" id="SAUW01000009">
    <property type="protein sequence ID" value="RWR12046.1"/>
    <property type="molecule type" value="Genomic_DNA"/>
</dbReference>
<dbReference type="AlphaFoldDB" id="A0A443IVD4"/>